<accession>A0ACC8X8I5</accession>
<name>A0ACC8X8I5_9FIRM</name>
<gene>
    <name evidence="1" type="ORF">AN396_01570</name>
</gene>
<dbReference type="Proteomes" id="UP000188605">
    <property type="component" value="Unassembled WGS sequence"/>
</dbReference>
<protein>
    <submittedName>
        <fullName evidence="1">Uncharacterized protein</fullName>
    </submittedName>
</protein>
<reference evidence="1" key="1">
    <citation type="submission" date="2016-08" db="EMBL/GenBank/DDBJ databases">
        <authorList>
            <person name="Ngugi D.K."/>
            <person name="Miyake S."/>
            <person name="Stingl U."/>
        </authorList>
    </citation>
    <scope>NUCLEOTIDE SEQUENCE</scope>
    <source>
        <strain evidence="1">SCG-B11WGA-EpuloA1</strain>
    </source>
</reference>
<comment type="caution">
    <text evidence="1">The sequence shown here is derived from an EMBL/GenBank/DDBJ whole genome shotgun (WGS) entry which is preliminary data.</text>
</comment>
<keyword evidence="2" id="KW-1185">Reference proteome</keyword>
<evidence type="ECO:0000313" key="1">
    <source>
        <dbReference type="EMBL" id="ONI38068.1"/>
    </source>
</evidence>
<sequence>MSVMFSRRRTFLLHDNDLGKHTSQFQMNGLAWLAWLAWFCSVEQSSAQGRSPSYEGQMLVFVEAVGVFVLLEQFCQTLQVNLMKTLDVVGAGTRSLDDRDGFPHCRTRRERLAMLTAANVTESPQTHRKKLASIFGLTREAE</sequence>
<evidence type="ECO:0000313" key="2">
    <source>
        <dbReference type="Proteomes" id="UP000188605"/>
    </source>
</evidence>
<dbReference type="EMBL" id="LJDB01000099">
    <property type="protein sequence ID" value="ONI38068.1"/>
    <property type="molecule type" value="Genomic_DNA"/>
</dbReference>
<organism evidence="1 2">
    <name type="scientific">Candidatus Epulonipiscium fishelsonii</name>
    <dbReference type="NCBI Taxonomy" id="77094"/>
    <lineage>
        <taxon>Bacteria</taxon>
        <taxon>Bacillati</taxon>
        <taxon>Bacillota</taxon>
        <taxon>Clostridia</taxon>
        <taxon>Lachnospirales</taxon>
        <taxon>Lachnospiraceae</taxon>
        <taxon>Candidatus Epulonipiscium</taxon>
    </lineage>
</organism>
<proteinExistence type="predicted"/>